<dbReference type="PANTHER" id="PTHR11943:SF1">
    <property type="entry name" value="GALACTOSE-1-PHOSPHATE URIDYLYLTRANSFERASE"/>
    <property type="match status" value="1"/>
</dbReference>
<dbReference type="GO" id="GO:0008108">
    <property type="term" value="F:UDP-glucose:hexose-1-phosphate uridylyltransferase activity"/>
    <property type="evidence" value="ECO:0007669"/>
    <property type="project" value="InterPro"/>
</dbReference>
<dbReference type="GO" id="GO:0033499">
    <property type="term" value="P:galactose catabolic process via UDP-galactose, Leloir pathway"/>
    <property type="evidence" value="ECO:0007669"/>
    <property type="project" value="TreeGrafter"/>
</dbReference>
<dbReference type="EMBL" id="BGZK01000058">
    <property type="protein sequence ID" value="GBP13634.1"/>
    <property type="molecule type" value="Genomic_DNA"/>
</dbReference>
<gene>
    <name evidence="6" type="primary">Galt</name>
    <name evidence="6" type="ORF">EVAR_6971_1</name>
</gene>
<keyword evidence="7" id="KW-1185">Reference proteome</keyword>
<feature type="domain" description="Galactose-1-phosphate uridyl transferase N-terminal" evidence="5">
    <location>
        <begin position="6"/>
        <end position="72"/>
    </location>
</feature>
<dbReference type="Gene3D" id="3.30.428.10">
    <property type="entry name" value="HIT-like"/>
    <property type="match status" value="2"/>
</dbReference>
<evidence type="ECO:0000256" key="3">
    <source>
        <dbReference type="ARBA" id="ARBA00023277"/>
    </source>
</evidence>
<dbReference type="InterPro" id="IPR001937">
    <property type="entry name" value="GalP_UDPtransf1"/>
</dbReference>
<evidence type="ECO:0000313" key="7">
    <source>
        <dbReference type="Proteomes" id="UP000299102"/>
    </source>
</evidence>
<dbReference type="Proteomes" id="UP000299102">
    <property type="component" value="Unassembled WGS sequence"/>
</dbReference>
<dbReference type="InterPro" id="IPR005849">
    <property type="entry name" value="GalP_Utransf_N"/>
</dbReference>
<evidence type="ECO:0000256" key="2">
    <source>
        <dbReference type="ARBA" id="ARBA00022695"/>
    </source>
</evidence>
<accession>A0A4C1THM8</accession>
<protein>
    <submittedName>
        <fullName evidence="6">Galactose-1-phosphate uridylyltransferase</fullName>
    </submittedName>
</protein>
<dbReference type="OrthoDB" id="418412at2759"/>
<keyword evidence="2 6" id="KW-0548">Nucleotidyltransferase</keyword>
<dbReference type="PANTHER" id="PTHR11943">
    <property type="entry name" value="GALACTOSE-1-PHOSPHATE URIDYLYLTRANSFERASE"/>
    <property type="match status" value="1"/>
</dbReference>
<dbReference type="GO" id="GO:0008270">
    <property type="term" value="F:zinc ion binding"/>
    <property type="evidence" value="ECO:0007669"/>
    <property type="project" value="InterPro"/>
</dbReference>
<keyword evidence="3" id="KW-0119">Carbohydrate metabolism</keyword>
<dbReference type="InterPro" id="IPR036265">
    <property type="entry name" value="HIT-like_sf"/>
</dbReference>
<feature type="compositionally biased region" description="Basic and acidic residues" evidence="4">
    <location>
        <begin position="213"/>
        <end position="225"/>
    </location>
</feature>
<dbReference type="AlphaFoldDB" id="A0A4C1THM8"/>
<reference evidence="6 7" key="1">
    <citation type="journal article" date="2019" name="Commun. Biol.">
        <title>The bagworm genome reveals a unique fibroin gene that provides high tensile strength.</title>
        <authorList>
            <person name="Kono N."/>
            <person name="Nakamura H."/>
            <person name="Ohtoshi R."/>
            <person name="Tomita M."/>
            <person name="Numata K."/>
            <person name="Arakawa K."/>
        </authorList>
    </citation>
    <scope>NUCLEOTIDE SEQUENCE [LARGE SCALE GENOMIC DNA]</scope>
</reference>
<evidence type="ECO:0000256" key="1">
    <source>
        <dbReference type="ARBA" id="ARBA00022679"/>
    </source>
</evidence>
<feature type="region of interest" description="Disordered" evidence="4">
    <location>
        <begin position="28"/>
        <end position="62"/>
    </location>
</feature>
<keyword evidence="1 6" id="KW-0808">Transferase</keyword>
<feature type="domain" description="Galactose-1-phosphate uridyl transferase N-terminal" evidence="5">
    <location>
        <begin position="135"/>
        <end position="180"/>
    </location>
</feature>
<organism evidence="6 7">
    <name type="scientific">Eumeta variegata</name>
    <name type="common">Bagworm moth</name>
    <name type="synonym">Eumeta japonica</name>
    <dbReference type="NCBI Taxonomy" id="151549"/>
    <lineage>
        <taxon>Eukaryota</taxon>
        <taxon>Metazoa</taxon>
        <taxon>Ecdysozoa</taxon>
        <taxon>Arthropoda</taxon>
        <taxon>Hexapoda</taxon>
        <taxon>Insecta</taxon>
        <taxon>Pterygota</taxon>
        <taxon>Neoptera</taxon>
        <taxon>Endopterygota</taxon>
        <taxon>Lepidoptera</taxon>
        <taxon>Glossata</taxon>
        <taxon>Ditrysia</taxon>
        <taxon>Tineoidea</taxon>
        <taxon>Psychidae</taxon>
        <taxon>Oiketicinae</taxon>
        <taxon>Eumeta</taxon>
    </lineage>
</organism>
<dbReference type="STRING" id="151549.A0A4C1THM8"/>
<comment type="caution">
    <text evidence="6">The sequence shown here is derived from an EMBL/GenBank/DDBJ whole genome shotgun (WGS) entry which is preliminary data.</text>
</comment>
<feature type="region of interest" description="Disordered" evidence="4">
    <location>
        <begin position="201"/>
        <end position="234"/>
    </location>
</feature>
<name>A0A4C1THM8_EUMVA</name>
<dbReference type="SUPFAM" id="SSF54197">
    <property type="entry name" value="HIT-like"/>
    <property type="match status" value="2"/>
</dbReference>
<dbReference type="GO" id="GO:0005737">
    <property type="term" value="C:cytoplasm"/>
    <property type="evidence" value="ECO:0007669"/>
    <property type="project" value="TreeGrafter"/>
</dbReference>
<evidence type="ECO:0000259" key="5">
    <source>
        <dbReference type="Pfam" id="PF01087"/>
    </source>
</evidence>
<sequence>MMFRAEHQHIRYNPLKQEWVLVSPHRCQRPWSGQTEKPEDKTADDDTNPLKPGAVRSSGQVDSAVTKSDEVFGIPSIVIEDLIMFEGTETTKTYNDLSIMLPLKANGNGSLLTQNCRLAVVCSPRRVLWYGARRSNKNPLYTSTYVFPNDFPALLERAPQPDDGGDPLFRVAAAKGTCRVPKPLLQRNAPQTKKLIASSEAVDHQLYGRRHPRESAERHPRDNTERTSAGPAGAHIDIYTDTFKTRRLFQSDVFPSGLGGDAAVDVQRGGAGRRQRVSGRMRRFAPAATSGTRRRRERHCRDMRTADRIGTEYANSGP</sequence>
<evidence type="ECO:0000313" key="6">
    <source>
        <dbReference type="EMBL" id="GBP13634.1"/>
    </source>
</evidence>
<dbReference type="Pfam" id="PF01087">
    <property type="entry name" value="GalP_UDP_transf"/>
    <property type="match status" value="2"/>
</dbReference>
<evidence type="ECO:0000256" key="4">
    <source>
        <dbReference type="SAM" id="MobiDB-lite"/>
    </source>
</evidence>
<proteinExistence type="predicted"/>